<feature type="region of interest" description="Disordered" evidence="1">
    <location>
        <begin position="25"/>
        <end position="52"/>
    </location>
</feature>
<dbReference type="EMBL" id="KZ678149">
    <property type="protein sequence ID" value="PSN60434.1"/>
    <property type="molecule type" value="Genomic_DNA"/>
</dbReference>
<dbReference type="Proteomes" id="UP000240883">
    <property type="component" value="Unassembled WGS sequence"/>
</dbReference>
<evidence type="ECO:0000256" key="1">
    <source>
        <dbReference type="SAM" id="MobiDB-lite"/>
    </source>
</evidence>
<gene>
    <name evidence="2" type="ORF">BS50DRAFT_209921</name>
</gene>
<protein>
    <submittedName>
        <fullName evidence="2">Uncharacterized protein</fullName>
    </submittedName>
</protein>
<name>A0A2T2N4T9_CORCC</name>
<evidence type="ECO:0000313" key="2">
    <source>
        <dbReference type="EMBL" id="PSN60434.1"/>
    </source>
</evidence>
<dbReference type="AlphaFoldDB" id="A0A2T2N4T9"/>
<reference evidence="2 3" key="1">
    <citation type="journal article" date="2018" name="Front. Microbiol.">
        <title>Genome-Wide Analysis of Corynespora cassiicola Leaf Fall Disease Putative Effectors.</title>
        <authorList>
            <person name="Lopez D."/>
            <person name="Ribeiro S."/>
            <person name="Label P."/>
            <person name="Fumanal B."/>
            <person name="Venisse J.S."/>
            <person name="Kohler A."/>
            <person name="de Oliveira R.R."/>
            <person name="Labutti K."/>
            <person name="Lipzen A."/>
            <person name="Lail K."/>
            <person name="Bauer D."/>
            <person name="Ohm R.A."/>
            <person name="Barry K.W."/>
            <person name="Spatafora J."/>
            <person name="Grigoriev I.V."/>
            <person name="Martin F.M."/>
            <person name="Pujade-Renaud V."/>
        </authorList>
    </citation>
    <scope>NUCLEOTIDE SEQUENCE [LARGE SCALE GENOMIC DNA]</scope>
    <source>
        <strain evidence="2 3">Philippines</strain>
    </source>
</reference>
<sequence length="159" mass="18368">MSGDTCVETPEEVLTKLGFVDNEGMWMRNTKGRSSPMSNSSGDASNSTLEVPRDRQMLEILLRHREPIPPPGKDRRHVKLSDQIRWDESNDRISDAELNPSRLCLERLSDRLRRDEANDRIADAELEPPVRYPERLSDIIRRDEANDRISDVELDRRSS</sequence>
<organism evidence="2 3">
    <name type="scientific">Corynespora cassiicola Philippines</name>
    <dbReference type="NCBI Taxonomy" id="1448308"/>
    <lineage>
        <taxon>Eukaryota</taxon>
        <taxon>Fungi</taxon>
        <taxon>Dikarya</taxon>
        <taxon>Ascomycota</taxon>
        <taxon>Pezizomycotina</taxon>
        <taxon>Dothideomycetes</taxon>
        <taxon>Pleosporomycetidae</taxon>
        <taxon>Pleosporales</taxon>
        <taxon>Corynesporascaceae</taxon>
        <taxon>Corynespora</taxon>
    </lineage>
</organism>
<proteinExistence type="predicted"/>
<keyword evidence="3" id="KW-1185">Reference proteome</keyword>
<feature type="compositionally biased region" description="Polar residues" evidence="1">
    <location>
        <begin position="32"/>
        <end position="49"/>
    </location>
</feature>
<accession>A0A2T2N4T9</accession>
<evidence type="ECO:0000313" key="3">
    <source>
        <dbReference type="Proteomes" id="UP000240883"/>
    </source>
</evidence>